<evidence type="ECO:0000259" key="13">
    <source>
        <dbReference type="Pfam" id="PF01717"/>
    </source>
</evidence>
<dbReference type="InterPro" id="IPR002629">
    <property type="entry name" value="Met_Synth_C/arc"/>
</dbReference>
<evidence type="ECO:0000256" key="9">
    <source>
        <dbReference type="ARBA" id="ARBA00022723"/>
    </source>
</evidence>
<evidence type="ECO:0000256" key="1">
    <source>
        <dbReference type="ARBA" id="ARBA00001947"/>
    </source>
</evidence>
<protein>
    <recommendedName>
        <fullName evidence="5">5-methyltetrahydropteroyltriglutamate--homocysteine S-methyltransferase</fullName>
        <ecNumber evidence="5">2.1.1.14</ecNumber>
    </recommendedName>
</protein>
<dbReference type="Gene3D" id="3.20.20.210">
    <property type="match status" value="2"/>
</dbReference>
<evidence type="ECO:0000313" key="15">
    <source>
        <dbReference type="EMBL" id="CEO98366.1"/>
    </source>
</evidence>
<feature type="domain" description="Cobalamin-independent methionine synthase MetE N-terminal" evidence="14">
    <location>
        <begin position="46"/>
        <end position="375"/>
    </location>
</feature>
<keyword evidence="7" id="KW-0028">Amino-acid biosynthesis</keyword>
<evidence type="ECO:0000256" key="10">
    <source>
        <dbReference type="ARBA" id="ARBA00022833"/>
    </source>
</evidence>
<dbReference type="SUPFAM" id="SSF51726">
    <property type="entry name" value="UROD/MetE-like"/>
    <property type="match status" value="2"/>
</dbReference>
<comment type="function">
    <text evidence="2">Catalyzes the transfer of a methyl group from 5-methyltetrahydrofolate to homocysteine resulting in methionine formation.</text>
</comment>
<dbReference type="CDD" id="cd03311">
    <property type="entry name" value="CIMS_C_terminal_like"/>
    <property type="match status" value="1"/>
</dbReference>
<dbReference type="STRING" id="37360.A0A0G4ITD7"/>
<dbReference type="InterPro" id="IPR006276">
    <property type="entry name" value="Cobalamin-indep_Met_synthase"/>
</dbReference>
<evidence type="ECO:0000256" key="12">
    <source>
        <dbReference type="SAM" id="MobiDB-lite"/>
    </source>
</evidence>
<feature type="domain" description="Cobalamin-independent methionine synthase MetE C-terminal/archaeal" evidence="13">
    <location>
        <begin position="521"/>
        <end position="844"/>
    </location>
</feature>
<comment type="pathway">
    <text evidence="3">Amino-acid biosynthesis; L-methionine biosynthesis via de novo pathway; L-methionine from L-homocysteine (MetE route): step 1/1.</text>
</comment>
<feature type="region of interest" description="Disordered" evidence="12">
    <location>
        <begin position="451"/>
        <end position="493"/>
    </location>
</feature>
<dbReference type="EC" id="2.1.1.14" evidence="5"/>
<evidence type="ECO:0000256" key="8">
    <source>
        <dbReference type="ARBA" id="ARBA00022679"/>
    </source>
</evidence>
<dbReference type="GO" id="GO:0003871">
    <property type="term" value="F:5-methyltetrahydropteroyltriglutamate-homocysteine S-methyltransferase activity"/>
    <property type="evidence" value="ECO:0007669"/>
    <property type="project" value="UniProtKB-EC"/>
</dbReference>
<dbReference type="GO" id="GO:0008270">
    <property type="term" value="F:zinc ion binding"/>
    <property type="evidence" value="ECO:0007669"/>
    <property type="project" value="InterPro"/>
</dbReference>
<comment type="similarity">
    <text evidence="4">Belongs to the vitamin-B12 independent methionine synthase family.</text>
</comment>
<evidence type="ECO:0000256" key="3">
    <source>
        <dbReference type="ARBA" id="ARBA00004681"/>
    </source>
</evidence>
<evidence type="ECO:0000256" key="7">
    <source>
        <dbReference type="ARBA" id="ARBA00022605"/>
    </source>
</evidence>
<sequence>MAARKTPSWVPKSVGRSCLPSFAIVTVLLPGLRRLPFAMASIKVESSVLGFPRIGANRELKRLVEKFWRSGIDEAELLSGAAELRRASWTMQKDLGLDRVPCNDFSLYDQVLDAACLVGAVPDRYKQLHQPGAQVSLQTYFAMARGIQKTSGTTEVDQPAMEMKKYFDTNYHYLVPELSEDTSFKVSSSKPFDEFNETKALGIPSRPVLVGPVSFLLLSKPSGSAQKGFHPLSLLNKVLPVYVDIVKRLVEEGATHIQFDEPMACMDPTPAAPKAALDAAYKQAYNALSAAAGSRTELMVSTYFQSPHPDLLSTLVQLPVQSIHVDVTRSSKDMFAAFMSKLSETDGKRGVSLGIVDGRNVWKVDAAQALSDLSPHVQALSSMNVTVSSSCSLLHSPWSLEGEDRLDSEVLDWMAFAKEKIVEIVNLSHLLEAKLNNKAVDASTTEWFAANKQSNERRRNSVKTRDPKVRSRTASVNETSMKRVSDAQVSNASHVATLNVHDKPRQTRQSKQQQHLNLPLFPTTTIGSFPQTSAIRKARADFKKGLMSDAEYEKFIVEETGKCIKFQEEVGLDVLVHGEFERNDMVEFFGEHLTGMLFTSNGWVQSYGSRCVKPPVIYGDVSRSKPMTVEMAKLAQSMSNNAPVKGMLTGPVTILQWSFVRNDQPRSVSCAQLALAVRDEVDDLQKAGIKVIQVDEPAIREGLPMRKSEQEAYLKWAVDCFLLSTCVAWDETQIHSHMCYSDFVDIVDAIRRMDSDVLSIESSRSELKLLSAFEESRYPNQLGPGLYDIHSPRIPSVKEMTERARKILKYLSARQFWINPDCGLKTRGWQETKTSLENLVAVAKLLRKETPVA</sequence>
<keyword evidence="16" id="KW-1185">Reference proteome</keyword>
<gene>
    <name evidence="15" type="ORF">PBRA_006480</name>
</gene>
<dbReference type="Proteomes" id="UP000039324">
    <property type="component" value="Unassembled WGS sequence"/>
</dbReference>
<dbReference type="NCBIfam" id="TIGR01371">
    <property type="entry name" value="met_syn_B12ind"/>
    <property type="match status" value="1"/>
</dbReference>
<dbReference type="Pfam" id="PF01717">
    <property type="entry name" value="Meth_synt_2"/>
    <property type="match status" value="1"/>
</dbReference>
<evidence type="ECO:0000256" key="6">
    <source>
        <dbReference type="ARBA" id="ARBA00022603"/>
    </source>
</evidence>
<accession>A0A0G4ITD7</accession>
<dbReference type="OrthoDB" id="1053771at2759"/>
<organism evidence="15 16">
    <name type="scientific">Plasmodiophora brassicae</name>
    <name type="common">Clubroot disease agent</name>
    <dbReference type="NCBI Taxonomy" id="37360"/>
    <lineage>
        <taxon>Eukaryota</taxon>
        <taxon>Sar</taxon>
        <taxon>Rhizaria</taxon>
        <taxon>Endomyxa</taxon>
        <taxon>Phytomyxea</taxon>
        <taxon>Plasmodiophorida</taxon>
        <taxon>Plasmodiophoridae</taxon>
        <taxon>Plasmodiophora</taxon>
    </lineage>
</organism>
<dbReference type="NCBIfam" id="NF003556">
    <property type="entry name" value="PRK05222.1"/>
    <property type="match status" value="1"/>
</dbReference>
<dbReference type="EMBL" id="CDSF01000084">
    <property type="protein sequence ID" value="CEO98366.1"/>
    <property type="molecule type" value="Genomic_DNA"/>
</dbReference>
<dbReference type="InterPro" id="IPR013215">
    <property type="entry name" value="Cbl-indep_Met_Synth_N"/>
</dbReference>
<name>A0A0G4ITD7_PLABS</name>
<dbReference type="UniPathway" id="UPA00051">
    <property type="reaction ID" value="UER00082"/>
</dbReference>
<evidence type="ECO:0000313" key="16">
    <source>
        <dbReference type="Proteomes" id="UP000039324"/>
    </source>
</evidence>
<dbReference type="HAMAP" id="MF_00172">
    <property type="entry name" value="Meth_synth"/>
    <property type="match status" value="1"/>
</dbReference>
<dbReference type="GO" id="GO:0032259">
    <property type="term" value="P:methylation"/>
    <property type="evidence" value="ECO:0007669"/>
    <property type="project" value="UniProtKB-KW"/>
</dbReference>
<evidence type="ECO:0000256" key="11">
    <source>
        <dbReference type="ARBA" id="ARBA00023167"/>
    </source>
</evidence>
<dbReference type="OMA" id="KVMKGML"/>
<keyword evidence="11" id="KW-0486">Methionine biosynthesis</keyword>
<evidence type="ECO:0000256" key="2">
    <source>
        <dbReference type="ARBA" id="ARBA00002777"/>
    </source>
</evidence>
<dbReference type="CDD" id="cd03312">
    <property type="entry name" value="CIMS_N_terminal_like"/>
    <property type="match status" value="1"/>
</dbReference>
<evidence type="ECO:0000256" key="5">
    <source>
        <dbReference type="ARBA" id="ARBA00012034"/>
    </source>
</evidence>
<evidence type="ECO:0000259" key="14">
    <source>
        <dbReference type="Pfam" id="PF08267"/>
    </source>
</evidence>
<proteinExistence type="inferred from homology"/>
<keyword evidence="10" id="KW-0862">Zinc</keyword>
<reference evidence="15 16" key="1">
    <citation type="submission" date="2015-02" db="EMBL/GenBank/DDBJ databases">
        <authorList>
            <person name="Chooi Y.-H."/>
        </authorList>
    </citation>
    <scope>NUCLEOTIDE SEQUENCE [LARGE SCALE GENOMIC DNA]</scope>
    <source>
        <strain evidence="15">E3</strain>
    </source>
</reference>
<keyword evidence="9" id="KW-0479">Metal-binding</keyword>
<dbReference type="PANTHER" id="PTHR30519">
    <property type="entry name" value="5-METHYLTETRAHYDROPTEROYLTRIGLUTAMATE--HOMOCYSTEINE METHYLTRANSFERASE"/>
    <property type="match status" value="1"/>
</dbReference>
<comment type="cofactor">
    <cofactor evidence="1">
        <name>Zn(2+)</name>
        <dbReference type="ChEBI" id="CHEBI:29105"/>
    </cofactor>
</comment>
<dbReference type="InterPro" id="IPR038071">
    <property type="entry name" value="UROD/MetE-like_sf"/>
</dbReference>
<feature type="compositionally biased region" description="Basic and acidic residues" evidence="12">
    <location>
        <begin position="454"/>
        <end position="469"/>
    </location>
</feature>
<dbReference type="GO" id="GO:0009086">
    <property type="term" value="P:methionine biosynthetic process"/>
    <property type="evidence" value="ECO:0007669"/>
    <property type="project" value="UniProtKB-KW"/>
</dbReference>
<keyword evidence="8" id="KW-0808">Transferase</keyword>
<keyword evidence="6" id="KW-0489">Methyltransferase</keyword>
<dbReference type="Pfam" id="PF08267">
    <property type="entry name" value="Meth_synt_1"/>
    <property type="match status" value="1"/>
</dbReference>
<dbReference type="AlphaFoldDB" id="A0A0G4ITD7"/>
<evidence type="ECO:0000256" key="4">
    <source>
        <dbReference type="ARBA" id="ARBA00009553"/>
    </source>
</evidence>